<evidence type="ECO:0000313" key="3">
    <source>
        <dbReference type="Proteomes" id="UP000295636"/>
    </source>
</evidence>
<dbReference type="RefSeq" id="WP_133229253.1">
    <property type="nucleotide sequence ID" value="NZ_SMRT01000006.1"/>
</dbReference>
<dbReference type="Gene3D" id="1.10.10.10">
    <property type="entry name" value="Winged helix-like DNA-binding domain superfamily/Winged helix DNA-binding domain"/>
    <property type="match status" value="1"/>
</dbReference>
<dbReference type="OrthoDB" id="9814785at2"/>
<dbReference type="GO" id="GO:0043138">
    <property type="term" value="F:3'-5' DNA helicase activity"/>
    <property type="evidence" value="ECO:0007669"/>
    <property type="project" value="InterPro"/>
</dbReference>
<dbReference type="GO" id="GO:0006281">
    <property type="term" value="P:DNA repair"/>
    <property type="evidence" value="ECO:0007669"/>
    <property type="project" value="InterPro"/>
</dbReference>
<organism evidence="2 3">
    <name type="scientific">Paenibacillus piri</name>
    <dbReference type="NCBI Taxonomy" id="2547395"/>
    <lineage>
        <taxon>Bacteria</taxon>
        <taxon>Bacillati</taxon>
        <taxon>Bacillota</taxon>
        <taxon>Bacilli</taxon>
        <taxon>Bacillales</taxon>
        <taxon>Paenibacillaceae</taxon>
        <taxon>Paenibacillus</taxon>
    </lineage>
</organism>
<proteinExistence type="predicted"/>
<keyword evidence="3" id="KW-1185">Reference proteome</keyword>
<dbReference type="EMBL" id="SMRT01000006">
    <property type="protein sequence ID" value="TDF97066.1"/>
    <property type="molecule type" value="Genomic_DNA"/>
</dbReference>
<keyword evidence="2" id="KW-0347">Helicase</keyword>
<gene>
    <name evidence="2" type="ORF">E1757_14545</name>
</gene>
<reference evidence="2 3" key="1">
    <citation type="submission" date="2019-03" db="EMBL/GenBank/DDBJ databases">
        <title>This is whole genome sequence of Paenibacillus sp MS74 strain.</title>
        <authorList>
            <person name="Trinh H.N."/>
        </authorList>
    </citation>
    <scope>NUCLEOTIDE SEQUENCE [LARGE SCALE GENOMIC DNA]</scope>
    <source>
        <strain evidence="2 3">MS74</strain>
    </source>
</reference>
<keyword evidence="2" id="KW-0547">Nucleotide-binding</keyword>
<protein>
    <submittedName>
        <fullName evidence="2">Superfamily II DNA helicase</fullName>
    </submittedName>
</protein>
<dbReference type="InterPro" id="IPR018982">
    <property type="entry name" value="RQC_domain"/>
</dbReference>
<feature type="domain" description="RQC" evidence="1">
    <location>
        <begin position="15"/>
        <end position="103"/>
    </location>
</feature>
<dbReference type="Proteomes" id="UP000295636">
    <property type="component" value="Unassembled WGS sequence"/>
</dbReference>
<accession>A0A4R5KND6</accession>
<comment type="caution">
    <text evidence="2">The sequence shown here is derived from an EMBL/GenBank/DDBJ whole genome shotgun (WGS) entry which is preliminary data.</text>
</comment>
<dbReference type="InterPro" id="IPR036390">
    <property type="entry name" value="WH_DNA-bd_sf"/>
</dbReference>
<dbReference type="InterPro" id="IPR036388">
    <property type="entry name" value="WH-like_DNA-bd_sf"/>
</dbReference>
<dbReference type="SUPFAM" id="SSF46785">
    <property type="entry name" value="Winged helix' DNA-binding domain"/>
    <property type="match status" value="1"/>
</dbReference>
<evidence type="ECO:0000259" key="1">
    <source>
        <dbReference type="Pfam" id="PF09382"/>
    </source>
</evidence>
<sequence length="245" mass="29181">MIRRNMPLPDPELRAILRAADDIIAEGGRTLLSKILKGSKERQLLELGLDRNPSYGFYKDLSLEQIMEKVDHMIRTDFLKTEKSGKLPMIVYTTRGWAVERERRAEEFLEEWNRWLENNISPISMEYLKERNRGMIFLFLYKILCSGNKKYVPYLTLWERIEFKKVRVEIRNVIEALKRRVELDDSAWERLERERAETLIIRSRDPILMVCQQCDDLFLFDETNPEYYTSEGLRFPEKCRNCSGG</sequence>
<dbReference type="GO" id="GO:0006260">
    <property type="term" value="P:DNA replication"/>
    <property type="evidence" value="ECO:0007669"/>
    <property type="project" value="InterPro"/>
</dbReference>
<evidence type="ECO:0000313" key="2">
    <source>
        <dbReference type="EMBL" id="TDF97066.1"/>
    </source>
</evidence>
<name>A0A4R5KND6_9BACL</name>
<dbReference type="AlphaFoldDB" id="A0A4R5KND6"/>
<keyword evidence="2" id="KW-0378">Hydrolase</keyword>
<dbReference type="Pfam" id="PF09382">
    <property type="entry name" value="RQC"/>
    <property type="match status" value="1"/>
</dbReference>
<dbReference type="NCBIfam" id="NF041107">
    <property type="entry name" value="RQC_minor_1"/>
    <property type="match status" value="1"/>
</dbReference>
<keyword evidence="2" id="KW-0067">ATP-binding</keyword>